<dbReference type="HOGENOM" id="CLU_3074544_0_0_1"/>
<evidence type="ECO:0000313" key="2">
    <source>
        <dbReference type="EMBL" id="KIK31411.1"/>
    </source>
</evidence>
<organism evidence="2 3">
    <name type="scientific">Suillus luteus UH-Slu-Lm8-n1</name>
    <dbReference type="NCBI Taxonomy" id="930992"/>
    <lineage>
        <taxon>Eukaryota</taxon>
        <taxon>Fungi</taxon>
        <taxon>Dikarya</taxon>
        <taxon>Basidiomycota</taxon>
        <taxon>Agaricomycotina</taxon>
        <taxon>Agaricomycetes</taxon>
        <taxon>Agaricomycetidae</taxon>
        <taxon>Boletales</taxon>
        <taxon>Suillineae</taxon>
        <taxon>Suillaceae</taxon>
        <taxon>Suillus</taxon>
    </lineage>
</organism>
<reference evidence="2 3" key="1">
    <citation type="submission" date="2014-04" db="EMBL/GenBank/DDBJ databases">
        <authorList>
            <consortium name="DOE Joint Genome Institute"/>
            <person name="Kuo A."/>
            <person name="Ruytinx J."/>
            <person name="Rineau F."/>
            <person name="Colpaert J."/>
            <person name="Kohler A."/>
            <person name="Nagy L.G."/>
            <person name="Floudas D."/>
            <person name="Copeland A."/>
            <person name="Barry K.W."/>
            <person name="Cichocki N."/>
            <person name="Veneault-Fourrey C."/>
            <person name="LaButti K."/>
            <person name="Lindquist E.A."/>
            <person name="Lipzen A."/>
            <person name="Lundell T."/>
            <person name="Morin E."/>
            <person name="Murat C."/>
            <person name="Sun H."/>
            <person name="Tunlid A."/>
            <person name="Henrissat B."/>
            <person name="Grigoriev I.V."/>
            <person name="Hibbett D.S."/>
            <person name="Martin F."/>
            <person name="Nordberg H.P."/>
            <person name="Cantor M.N."/>
            <person name="Hua S.X."/>
        </authorList>
    </citation>
    <scope>NUCLEOTIDE SEQUENCE [LARGE SCALE GENOMIC DNA]</scope>
    <source>
        <strain evidence="2 3">UH-Slu-Lm8-n1</strain>
    </source>
</reference>
<dbReference type="Proteomes" id="UP000054485">
    <property type="component" value="Unassembled WGS sequence"/>
</dbReference>
<dbReference type="AlphaFoldDB" id="A0A0C9ZQ50"/>
<proteinExistence type="predicted"/>
<feature type="non-terminal residue" evidence="2">
    <location>
        <position position="53"/>
    </location>
</feature>
<reference evidence="3" key="2">
    <citation type="submission" date="2015-01" db="EMBL/GenBank/DDBJ databases">
        <title>Evolutionary Origins and Diversification of the Mycorrhizal Mutualists.</title>
        <authorList>
            <consortium name="DOE Joint Genome Institute"/>
            <consortium name="Mycorrhizal Genomics Consortium"/>
            <person name="Kohler A."/>
            <person name="Kuo A."/>
            <person name="Nagy L.G."/>
            <person name="Floudas D."/>
            <person name="Copeland A."/>
            <person name="Barry K.W."/>
            <person name="Cichocki N."/>
            <person name="Veneault-Fourrey C."/>
            <person name="LaButti K."/>
            <person name="Lindquist E.A."/>
            <person name="Lipzen A."/>
            <person name="Lundell T."/>
            <person name="Morin E."/>
            <person name="Murat C."/>
            <person name="Riley R."/>
            <person name="Ohm R."/>
            <person name="Sun H."/>
            <person name="Tunlid A."/>
            <person name="Henrissat B."/>
            <person name="Grigoriev I.V."/>
            <person name="Hibbett D.S."/>
            <person name="Martin F."/>
        </authorList>
    </citation>
    <scope>NUCLEOTIDE SEQUENCE [LARGE SCALE GENOMIC DNA]</scope>
    <source>
        <strain evidence="3">UH-Slu-Lm8-n1</strain>
    </source>
</reference>
<evidence type="ECO:0000313" key="3">
    <source>
        <dbReference type="Proteomes" id="UP000054485"/>
    </source>
</evidence>
<sequence>MQAIARSPSVVGGYHCLDYNDHKSGLKGASGLSLKEREQDSTPFLVDRMSTRP</sequence>
<accession>A0A0C9ZQ50</accession>
<name>A0A0C9ZQ50_9AGAM</name>
<protein>
    <submittedName>
        <fullName evidence="2">Uncharacterized protein</fullName>
    </submittedName>
</protein>
<keyword evidence="3" id="KW-1185">Reference proteome</keyword>
<dbReference type="InParanoid" id="A0A0C9ZQ50"/>
<feature type="region of interest" description="Disordered" evidence="1">
    <location>
        <begin position="27"/>
        <end position="53"/>
    </location>
</feature>
<dbReference type="EMBL" id="KN837027">
    <property type="protein sequence ID" value="KIK31411.1"/>
    <property type="molecule type" value="Genomic_DNA"/>
</dbReference>
<evidence type="ECO:0000256" key="1">
    <source>
        <dbReference type="SAM" id="MobiDB-lite"/>
    </source>
</evidence>
<gene>
    <name evidence="2" type="ORF">CY34DRAFT_19954</name>
</gene>